<dbReference type="InterPro" id="IPR021109">
    <property type="entry name" value="Peptidase_aspartic_dom_sf"/>
</dbReference>
<dbReference type="Proteomes" id="UP000541444">
    <property type="component" value="Unassembled WGS sequence"/>
</dbReference>
<evidence type="ECO:0000313" key="2">
    <source>
        <dbReference type="Proteomes" id="UP000541444"/>
    </source>
</evidence>
<name>A0A7J7KXM5_9MAGN</name>
<sequence length="217" mass="24284">MEDDEADVEGGGDRILVGEDVGGGGRIGISGNGLGRCDYWFGGAGAWGVFCVVKLFLSNQGKLDVVVLKDTKGQMGHHIPNIGGKCSIVVPLLHKKSQKVLMAHAIPFCGNSIRRPKKWLEEDNEFWKNHSFFRMRCIAKGKLLKVIVDSGFTENLISKEIADKLSCKLSLHPKLFIIYWLEKGGTKMAMYRCKLMMNIVEKRLSYTSRKFMAVRTE</sequence>
<reference evidence="1 2" key="1">
    <citation type="journal article" date="2020" name="IScience">
        <title>Genome Sequencing of the Endangered Kingdonia uniflora (Circaeasteraceae, Ranunculales) Reveals Potential Mechanisms of Evolutionary Specialization.</title>
        <authorList>
            <person name="Sun Y."/>
            <person name="Deng T."/>
            <person name="Zhang A."/>
            <person name="Moore M.J."/>
            <person name="Landis J.B."/>
            <person name="Lin N."/>
            <person name="Zhang H."/>
            <person name="Zhang X."/>
            <person name="Huang J."/>
            <person name="Zhang X."/>
            <person name="Sun H."/>
            <person name="Wang H."/>
        </authorList>
    </citation>
    <scope>NUCLEOTIDE SEQUENCE [LARGE SCALE GENOMIC DNA]</scope>
    <source>
        <strain evidence="1">TB1705</strain>
        <tissue evidence="1">Leaf</tissue>
    </source>
</reference>
<dbReference type="Gene3D" id="2.40.70.10">
    <property type="entry name" value="Acid Proteases"/>
    <property type="match status" value="1"/>
</dbReference>
<organism evidence="1 2">
    <name type="scientific">Kingdonia uniflora</name>
    <dbReference type="NCBI Taxonomy" id="39325"/>
    <lineage>
        <taxon>Eukaryota</taxon>
        <taxon>Viridiplantae</taxon>
        <taxon>Streptophyta</taxon>
        <taxon>Embryophyta</taxon>
        <taxon>Tracheophyta</taxon>
        <taxon>Spermatophyta</taxon>
        <taxon>Magnoliopsida</taxon>
        <taxon>Ranunculales</taxon>
        <taxon>Circaeasteraceae</taxon>
        <taxon>Kingdonia</taxon>
    </lineage>
</organism>
<keyword evidence="2" id="KW-1185">Reference proteome</keyword>
<accession>A0A7J7KXM5</accession>
<comment type="caution">
    <text evidence="1">The sequence shown here is derived from an EMBL/GenBank/DDBJ whole genome shotgun (WGS) entry which is preliminary data.</text>
</comment>
<dbReference type="OrthoDB" id="1934635at2759"/>
<evidence type="ECO:0000313" key="1">
    <source>
        <dbReference type="EMBL" id="KAF6135103.1"/>
    </source>
</evidence>
<gene>
    <name evidence="1" type="ORF">GIB67_040414</name>
</gene>
<proteinExistence type="predicted"/>
<dbReference type="EMBL" id="JACGCM010002813">
    <property type="protein sequence ID" value="KAF6135103.1"/>
    <property type="molecule type" value="Genomic_DNA"/>
</dbReference>
<protein>
    <submittedName>
        <fullName evidence="1">Uncharacterized protein</fullName>
    </submittedName>
</protein>
<dbReference type="AlphaFoldDB" id="A0A7J7KXM5"/>